<evidence type="ECO:0000256" key="16">
    <source>
        <dbReference type="ARBA" id="ARBA00049902"/>
    </source>
</evidence>
<dbReference type="GO" id="GO:0030288">
    <property type="term" value="C:outer membrane-bounded periplasmic space"/>
    <property type="evidence" value="ECO:0007669"/>
    <property type="project" value="TreeGrafter"/>
</dbReference>
<evidence type="ECO:0000256" key="9">
    <source>
        <dbReference type="ARBA" id="ARBA00022801"/>
    </source>
</evidence>
<accession>A0A4V3V779</accession>
<evidence type="ECO:0000256" key="8">
    <source>
        <dbReference type="ARBA" id="ARBA00022679"/>
    </source>
</evidence>
<comment type="catalytic activity">
    <reaction evidence="16">
        <text>[GlcNAc-(1-&gt;4)-Mur2Ac(oyl-L-Ala-gamma-D-Glu-L-Lys-D-Ala-D-Ala)](n)-di-trans,octa-cis-undecaprenyl diphosphate + beta-D-GlcNAc-(1-&gt;4)-Mur2Ac(oyl-L-Ala-gamma-D-Glu-L-Lys-D-Ala-D-Ala)-di-trans,octa-cis-undecaprenyl diphosphate = [GlcNAc-(1-&gt;4)-Mur2Ac(oyl-L-Ala-gamma-D-Glu-L-Lys-D-Ala-D-Ala)](n+1)-di-trans,octa-cis-undecaprenyl diphosphate + di-trans,octa-cis-undecaprenyl diphosphate + H(+)</text>
        <dbReference type="Rhea" id="RHEA:23708"/>
        <dbReference type="Rhea" id="RHEA-COMP:9602"/>
        <dbReference type="Rhea" id="RHEA-COMP:9603"/>
        <dbReference type="ChEBI" id="CHEBI:15378"/>
        <dbReference type="ChEBI" id="CHEBI:58405"/>
        <dbReference type="ChEBI" id="CHEBI:60033"/>
        <dbReference type="ChEBI" id="CHEBI:78435"/>
        <dbReference type="EC" id="2.4.99.28"/>
    </reaction>
</comment>
<evidence type="ECO:0000256" key="7">
    <source>
        <dbReference type="ARBA" id="ARBA00022676"/>
    </source>
</evidence>
<dbReference type="FunFam" id="3.40.710.10:FF:000028">
    <property type="entry name" value="Penicillin-binding protein 1A"/>
    <property type="match status" value="1"/>
</dbReference>
<dbReference type="Gene3D" id="3.40.710.10">
    <property type="entry name" value="DD-peptidase/beta-lactamase superfamily"/>
    <property type="match status" value="1"/>
</dbReference>
<evidence type="ECO:0000259" key="18">
    <source>
        <dbReference type="Pfam" id="PF00905"/>
    </source>
</evidence>
<dbReference type="RefSeq" id="WP_136381228.1">
    <property type="nucleotide sequence ID" value="NZ_SLUB01000050.1"/>
</dbReference>
<reference evidence="20 21" key="1">
    <citation type="journal article" date="2019" name="Indoor Air">
        <title>Impacts of indoor surface finishes on bacterial viability.</title>
        <authorList>
            <person name="Hu J."/>
            <person name="Maamar S.B."/>
            <person name="Glawe A.J."/>
            <person name="Gottel N."/>
            <person name="Gilbert J.A."/>
            <person name="Hartmann E.M."/>
        </authorList>
    </citation>
    <scope>NUCLEOTIDE SEQUENCE [LARGE SCALE GENOMIC DNA]</scope>
    <source>
        <strain evidence="20 21">AF060A6</strain>
    </source>
</reference>
<dbReference type="InterPro" id="IPR036950">
    <property type="entry name" value="PBP_transglycosylase"/>
</dbReference>
<keyword evidence="7" id="KW-0328">Glycosyltransferase</keyword>
<dbReference type="InterPro" id="IPR001460">
    <property type="entry name" value="PCN-bd_Tpept"/>
</dbReference>
<keyword evidence="17" id="KW-0812">Transmembrane</keyword>
<evidence type="ECO:0000256" key="2">
    <source>
        <dbReference type="ARBA" id="ARBA00007090"/>
    </source>
</evidence>
<dbReference type="GO" id="GO:0008955">
    <property type="term" value="F:peptidoglycan glycosyltransferase activity"/>
    <property type="evidence" value="ECO:0007669"/>
    <property type="project" value="UniProtKB-EC"/>
</dbReference>
<dbReference type="InterPro" id="IPR001264">
    <property type="entry name" value="Glyco_trans_51"/>
</dbReference>
<keyword evidence="6" id="KW-0645">Protease</keyword>
<comment type="similarity">
    <text evidence="3">In the N-terminal section; belongs to the glycosyltransferase 51 family.</text>
</comment>
<evidence type="ECO:0000256" key="11">
    <source>
        <dbReference type="ARBA" id="ARBA00022984"/>
    </source>
</evidence>
<dbReference type="SUPFAM" id="SSF56601">
    <property type="entry name" value="beta-lactamase/transpeptidase-like"/>
    <property type="match status" value="1"/>
</dbReference>
<evidence type="ECO:0000256" key="1">
    <source>
        <dbReference type="ARBA" id="ARBA00004236"/>
    </source>
</evidence>
<proteinExistence type="inferred from homology"/>
<dbReference type="GO" id="GO:0008360">
    <property type="term" value="P:regulation of cell shape"/>
    <property type="evidence" value="ECO:0007669"/>
    <property type="project" value="UniProtKB-KW"/>
</dbReference>
<keyword evidence="4" id="KW-1003">Cell membrane</keyword>
<keyword evidence="12 17" id="KW-0472">Membrane</keyword>
<dbReference type="InterPro" id="IPR023346">
    <property type="entry name" value="Lysozyme-like_dom_sf"/>
</dbReference>
<keyword evidence="5" id="KW-0121">Carboxypeptidase</keyword>
<evidence type="ECO:0000256" key="15">
    <source>
        <dbReference type="ARBA" id="ARBA00034000"/>
    </source>
</evidence>
<dbReference type="InterPro" id="IPR012338">
    <property type="entry name" value="Beta-lactam/transpept-like"/>
</dbReference>
<name>A0A4V3V779_9BACI</name>
<dbReference type="GO" id="GO:0071555">
    <property type="term" value="P:cell wall organization"/>
    <property type="evidence" value="ECO:0007669"/>
    <property type="project" value="UniProtKB-KW"/>
</dbReference>
<comment type="subcellular location">
    <subcellularLocation>
        <location evidence="1">Cell membrane</location>
    </subcellularLocation>
</comment>
<evidence type="ECO:0000256" key="6">
    <source>
        <dbReference type="ARBA" id="ARBA00022670"/>
    </source>
</evidence>
<dbReference type="SUPFAM" id="SSF53955">
    <property type="entry name" value="Lysozyme-like"/>
    <property type="match status" value="1"/>
</dbReference>
<keyword evidence="21" id="KW-1185">Reference proteome</keyword>
<dbReference type="GO" id="GO:0009252">
    <property type="term" value="P:peptidoglycan biosynthetic process"/>
    <property type="evidence" value="ECO:0007669"/>
    <property type="project" value="UniProtKB-KW"/>
</dbReference>
<dbReference type="Gene3D" id="1.10.3810.10">
    <property type="entry name" value="Biosynthetic peptidoglycan transglycosylase-like"/>
    <property type="match status" value="1"/>
</dbReference>
<dbReference type="NCBIfam" id="TIGR02074">
    <property type="entry name" value="PBP_1a_fam"/>
    <property type="match status" value="1"/>
</dbReference>
<evidence type="ECO:0000256" key="14">
    <source>
        <dbReference type="ARBA" id="ARBA00023316"/>
    </source>
</evidence>
<evidence type="ECO:0000259" key="19">
    <source>
        <dbReference type="Pfam" id="PF00912"/>
    </source>
</evidence>
<dbReference type="GO" id="GO:0005886">
    <property type="term" value="C:plasma membrane"/>
    <property type="evidence" value="ECO:0007669"/>
    <property type="project" value="UniProtKB-SubCell"/>
</dbReference>
<sequence>MELITNDRLKIAIKILRACLFIGLIGCALITVGILGVLSYAKTQGAPPLAVPLSTLFYAEDGTLIGEERHQGETRYWVSLDDMSEAVIDATVSIEDRNFFDHNGFDYKRIGGAVLADIKAMAKVQGASTITQQYARNLFLEHEKTWNRKLTEALYTIRLEQNYSKKEILEGYLNTIYYGHGVYGIEAAANYYFGKRASELSIAEASMLAGIPKGPTHYSPLVNEEKAKQRQNVVLRSMVQNGVISNKTAEQARAEELTFTGNKVVGREDIAPYFQDAVKKELHSKLKLDQDTIETGGLRVYTTLDPDLQKMAEEKVTNVIKEDSGIQLGFVAMDPKNGEVRALIGGRNYEESPFNRAIQAKRQPGSTFKPILYYAALEKGYTPSTQIRSELTTFSYDDDRSTYTPRNYKNYYANDSITLAQAIALSDNVYAVKTHLFLGDGELVDTAKKVGIKSNLKDVPSLALGTSGVSVLEMVNAYATFDNGGTRHKPIFITRVENYKGEIIYENEPKPKKVLDEDLAFVTTQLMTGMFDEKLNDYTAVTGSTISDRLTRFYAGKSGSTDTDNWMIGYSPQLVAGIWTGYDNNEPLTIVEESHYAKNIWAEFMEEAHQDIAPKPFKPTEGVVGVYVNPDTGLLPTKDCPVSRLTYYKKGTEPTEYCSKNMEDVKKDKPKKKEEKEKKGFFKRMFDWF</sequence>
<evidence type="ECO:0000313" key="20">
    <source>
        <dbReference type="EMBL" id="THE10303.1"/>
    </source>
</evidence>
<dbReference type="OrthoDB" id="9766909at2"/>
<feature type="transmembrane region" description="Helical" evidence="17">
    <location>
        <begin position="20"/>
        <end position="41"/>
    </location>
</feature>
<dbReference type="EMBL" id="SLUB01000050">
    <property type="protein sequence ID" value="THE10303.1"/>
    <property type="molecule type" value="Genomic_DNA"/>
</dbReference>
<evidence type="ECO:0000256" key="10">
    <source>
        <dbReference type="ARBA" id="ARBA00022960"/>
    </source>
</evidence>
<dbReference type="GO" id="GO:0008658">
    <property type="term" value="F:penicillin binding"/>
    <property type="evidence" value="ECO:0007669"/>
    <property type="project" value="InterPro"/>
</dbReference>
<dbReference type="Pfam" id="PF00912">
    <property type="entry name" value="Transgly"/>
    <property type="match status" value="1"/>
</dbReference>
<dbReference type="GO" id="GO:0009002">
    <property type="term" value="F:serine-type D-Ala-D-Ala carboxypeptidase activity"/>
    <property type="evidence" value="ECO:0007669"/>
    <property type="project" value="UniProtKB-EC"/>
</dbReference>
<keyword evidence="8" id="KW-0808">Transferase</keyword>
<keyword evidence="17" id="KW-1133">Transmembrane helix</keyword>
<comment type="caution">
    <text evidence="20">The sequence shown here is derived from an EMBL/GenBank/DDBJ whole genome shotgun (WGS) entry which is preliminary data.</text>
</comment>
<dbReference type="STRING" id="1033734.GCA_000285535_02598"/>
<evidence type="ECO:0000256" key="4">
    <source>
        <dbReference type="ARBA" id="ARBA00022475"/>
    </source>
</evidence>
<keyword evidence="9" id="KW-0378">Hydrolase</keyword>
<gene>
    <name evidence="20" type="ORF">E1I69_19435</name>
</gene>
<keyword evidence="13" id="KW-0511">Multifunctional enzyme</keyword>
<comment type="catalytic activity">
    <reaction evidence="15">
        <text>Preferential cleavage: (Ac)2-L-Lys-D-Ala-|-D-Ala. Also transpeptidation of peptidyl-alanyl moieties that are N-acyl substituents of D-alanine.</text>
        <dbReference type="EC" id="3.4.16.4"/>
    </reaction>
</comment>
<organism evidence="20 21">
    <name type="scientific">Bacillus timonensis</name>
    <dbReference type="NCBI Taxonomy" id="1033734"/>
    <lineage>
        <taxon>Bacteria</taxon>
        <taxon>Bacillati</taxon>
        <taxon>Bacillota</taxon>
        <taxon>Bacilli</taxon>
        <taxon>Bacillales</taxon>
        <taxon>Bacillaceae</taxon>
        <taxon>Bacillus</taxon>
    </lineage>
</organism>
<evidence type="ECO:0000256" key="17">
    <source>
        <dbReference type="SAM" id="Phobius"/>
    </source>
</evidence>
<feature type="domain" description="Penicillin-binding protein transpeptidase" evidence="18">
    <location>
        <begin position="329"/>
        <end position="573"/>
    </location>
</feature>
<dbReference type="Pfam" id="PF00905">
    <property type="entry name" value="Transpeptidase"/>
    <property type="match status" value="1"/>
</dbReference>
<keyword evidence="10" id="KW-0133">Cell shape</keyword>
<evidence type="ECO:0000256" key="5">
    <source>
        <dbReference type="ARBA" id="ARBA00022645"/>
    </source>
</evidence>
<feature type="domain" description="Glycosyl transferase family 51" evidence="19">
    <location>
        <begin position="62"/>
        <end position="238"/>
    </location>
</feature>
<keyword evidence="14" id="KW-0961">Cell wall biogenesis/degradation</keyword>
<dbReference type="Proteomes" id="UP000306477">
    <property type="component" value="Unassembled WGS sequence"/>
</dbReference>
<dbReference type="PANTHER" id="PTHR32282">
    <property type="entry name" value="BINDING PROTEIN TRANSPEPTIDASE, PUTATIVE-RELATED"/>
    <property type="match status" value="1"/>
</dbReference>
<dbReference type="GO" id="GO:0006508">
    <property type="term" value="P:proteolysis"/>
    <property type="evidence" value="ECO:0007669"/>
    <property type="project" value="UniProtKB-KW"/>
</dbReference>
<dbReference type="AlphaFoldDB" id="A0A4V3V779"/>
<evidence type="ECO:0000256" key="3">
    <source>
        <dbReference type="ARBA" id="ARBA00007739"/>
    </source>
</evidence>
<evidence type="ECO:0000256" key="12">
    <source>
        <dbReference type="ARBA" id="ARBA00023136"/>
    </source>
</evidence>
<evidence type="ECO:0000256" key="13">
    <source>
        <dbReference type="ARBA" id="ARBA00023268"/>
    </source>
</evidence>
<evidence type="ECO:0000313" key="21">
    <source>
        <dbReference type="Proteomes" id="UP000306477"/>
    </source>
</evidence>
<dbReference type="FunFam" id="1.10.3810.10:FF:000001">
    <property type="entry name" value="Penicillin-binding protein 1A"/>
    <property type="match status" value="1"/>
</dbReference>
<protein>
    <submittedName>
        <fullName evidence="20">Penicillin-binding protein</fullName>
    </submittedName>
</protein>
<comment type="similarity">
    <text evidence="2">In the C-terminal section; belongs to the transpeptidase family.</text>
</comment>
<keyword evidence="11" id="KW-0573">Peptidoglycan synthesis</keyword>
<dbReference type="PANTHER" id="PTHR32282:SF11">
    <property type="entry name" value="PENICILLIN-BINDING PROTEIN 1B"/>
    <property type="match status" value="1"/>
</dbReference>
<dbReference type="InterPro" id="IPR050396">
    <property type="entry name" value="Glycosyltr_51/Transpeptidase"/>
</dbReference>